<protein>
    <submittedName>
        <fullName evidence="2">Uncharacterized protein</fullName>
    </submittedName>
</protein>
<evidence type="ECO:0000256" key="1">
    <source>
        <dbReference type="SAM" id="MobiDB-lite"/>
    </source>
</evidence>
<dbReference type="Proteomes" id="UP001459277">
    <property type="component" value="Unassembled WGS sequence"/>
</dbReference>
<accession>A0AAW2DRQ6</accession>
<feature type="region of interest" description="Disordered" evidence="1">
    <location>
        <begin position="1"/>
        <end position="28"/>
    </location>
</feature>
<organism evidence="2 3">
    <name type="scientific">Lithocarpus litseifolius</name>
    <dbReference type="NCBI Taxonomy" id="425828"/>
    <lineage>
        <taxon>Eukaryota</taxon>
        <taxon>Viridiplantae</taxon>
        <taxon>Streptophyta</taxon>
        <taxon>Embryophyta</taxon>
        <taxon>Tracheophyta</taxon>
        <taxon>Spermatophyta</taxon>
        <taxon>Magnoliopsida</taxon>
        <taxon>eudicotyledons</taxon>
        <taxon>Gunneridae</taxon>
        <taxon>Pentapetalae</taxon>
        <taxon>rosids</taxon>
        <taxon>fabids</taxon>
        <taxon>Fagales</taxon>
        <taxon>Fagaceae</taxon>
        <taxon>Lithocarpus</taxon>
    </lineage>
</organism>
<proteinExistence type="predicted"/>
<evidence type="ECO:0000313" key="2">
    <source>
        <dbReference type="EMBL" id="KAL0012512.1"/>
    </source>
</evidence>
<reference evidence="2 3" key="1">
    <citation type="submission" date="2024-01" db="EMBL/GenBank/DDBJ databases">
        <title>A telomere-to-telomere, gap-free genome of sweet tea (Lithocarpus litseifolius).</title>
        <authorList>
            <person name="Zhou J."/>
        </authorList>
    </citation>
    <scope>NUCLEOTIDE SEQUENCE [LARGE SCALE GENOMIC DNA]</scope>
    <source>
        <strain evidence="2">Zhou-2022a</strain>
        <tissue evidence="2">Leaf</tissue>
    </source>
</reference>
<keyword evidence="3" id="KW-1185">Reference proteome</keyword>
<dbReference type="EMBL" id="JAZDWU010000002">
    <property type="protein sequence ID" value="KAL0012512.1"/>
    <property type="molecule type" value="Genomic_DNA"/>
</dbReference>
<dbReference type="AlphaFoldDB" id="A0AAW2DRQ6"/>
<name>A0AAW2DRQ6_9ROSI</name>
<sequence>MLFVFDGLPRRSHRKPHTLQDRLGPPRKIASPEPLQALSRGYEWVGFGKSDLGCGWVLAALSGFMVVGKAGERTN</sequence>
<gene>
    <name evidence="2" type="ORF">SO802_007620</name>
</gene>
<comment type="caution">
    <text evidence="2">The sequence shown here is derived from an EMBL/GenBank/DDBJ whole genome shotgun (WGS) entry which is preliminary data.</text>
</comment>
<evidence type="ECO:0000313" key="3">
    <source>
        <dbReference type="Proteomes" id="UP001459277"/>
    </source>
</evidence>